<name>A0A914LYF3_MELIC</name>
<dbReference type="AlphaFoldDB" id="A0A914LYF3"/>
<evidence type="ECO:0000313" key="1">
    <source>
        <dbReference type="Proteomes" id="UP000887563"/>
    </source>
</evidence>
<organism evidence="1 2">
    <name type="scientific">Meloidogyne incognita</name>
    <name type="common">Southern root-knot nematode worm</name>
    <name type="synonym">Oxyuris incognita</name>
    <dbReference type="NCBI Taxonomy" id="6306"/>
    <lineage>
        <taxon>Eukaryota</taxon>
        <taxon>Metazoa</taxon>
        <taxon>Ecdysozoa</taxon>
        <taxon>Nematoda</taxon>
        <taxon>Chromadorea</taxon>
        <taxon>Rhabditida</taxon>
        <taxon>Tylenchina</taxon>
        <taxon>Tylenchomorpha</taxon>
        <taxon>Tylenchoidea</taxon>
        <taxon>Meloidogynidae</taxon>
        <taxon>Meloidogyninae</taxon>
        <taxon>Meloidogyne</taxon>
        <taxon>Meloidogyne incognita group</taxon>
    </lineage>
</organism>
<keyword evidence="1" id="KW-1185">Reference proteome</keyword>
<proteinExistence type="predicted"/>
<sequence>MSKPEFELSRILMWMVMRMMNFVHFHLGRPFLFQLMGQYHLRFVFQLQHYLRQLRLLEYLQ</sequence>
<dbReference type="Proteomes" id="UP000887563">
    <property type="component" value="Unplaced"/>
</dbReference>
<accession>A0A914LYF3</accession>
<protein>
    <submittedName>
        <fullName evidence="2">Candidate secreted effector</fullName>
    </submittedName>
</protein>
<evidence type="ECO:0000313" key="2">
    <source>
        <dbReference type="WBParaSite" id="Minc3s01043g20131"/>
    </source>
</evidence>
<dbReference type="WBParaSite" id="Minc3s01043g20131">
    <property type="protein sequence ID" value="Minc3s01043g20131"/>
    <property type="gene ID" value="Minc3s01043g20131"/>
</dbReference>
<reference evidence="2" key="1">
    <citation type="submission" date="2022-11" db="UniProtKB">
        <authorList>
            <consortium name="WormBaseParasite"/>
        </authorList>
    </citation>
    <scope>IDENTIFICATION</scope>
</reference>